<name>A0A6S7HEI0_PARCT</name>
<keyword evidence="2" id="KW-1185">Reference proteome</keyword>
<dbReference type="AlphaFoldDB" id="A0A6S7HEI0"/>
<dbReference type="EMBL" id="CACRXK020004158">
    <property type="protein sequence ID" value="CAB4001707.1"/>
    <property type="molecule type" value="Genomic_DNA"/>
</dbReference>
<comment type="caution">
    <text evidence="1">The sequence shown here is derived from an EMBL/GenBank/DDBJ whole genome shotgun (WGS) entry which is preliminary data.</text>
</comment>
<dbReference type="PANTHER" id="PTHR46954:SF1">
    <property type="entry name" value="C2H2-TYPE DOMAIN-CONTAINING PROTEIN"/>
    <property type="match status" value="1"/>
</dbReference>
<evidence type="ECO:0000313" key="2">
    <source>
        <dbReference type="Proteomes" id="UP001152795"/>
    </source>
</evidence>
<accession>A0A6S7HEI0</accession>
<evidence type="ECO:0000313" key="1">
    <source>
        <dbReference type="EMBL" id="CAB4001707.1"/>
    </source>
</evidence>
<protein>
    <submittedName>
        <fullName evidence="1">Uncharacterized protein</fullName>
    </submittedName>
</protein>
<gene>
    <name evidence="1" type="ORF">PACLA_8A069384</name>
</gene>
<dbReference type="Proteomes" id="UP001152795">
    <property type="component" value="Unassembled WGS sequence"/>
</dbReference>
<reference evidence="1" key="1">
    <citation type="submission" date="2020-04" db="EMBL/GenBank/DDBJ databases">
        <authorList>
            <person name="Alioto T."/>
            <person name="Alioto T."/>
            <person name="Gomez Garrido J."/>
        </authorList>
    </citation>
    <scope>NUCLEOTIDE SEQUENCE</scope>
    <source>
        <strain evidence="1">A484AB</strain>
    </source>
</reference>
<dbReference type="PANTHER" id="PTHR46954">
    <property type="entry name" value="C2H2-TYPE DOMAIN-CONTAINING PROTEIN"/>
    <property type="match status" value="1"/>
</dbReference>
<proteinExistence type="predicted"/>
<sequence>MSDAFKLHQSLIRGYEKAFLHKNGQAVQQEVPKVWREIKTNCKTRTELTAATEKQLAEWKQIEMKKKGSLLSFWSKVPTQSTNKVALPENAGTETSSDKNNALVIEVIQQPDISVDKPMPTASLKDVPAPKQQELHKELSQLKSDLVVVYGKRDMNMMTPDDYKEISKKKQMLKNLEKKLTARKNATERQRKLRLERKRAMEEIDPEIRKKALRKGRGYSWST</sequence>
<organism evidence="1 2">
    <name type="scientific">Paramuricea clavata</name>
    <name type="common">Red gorgonian</name>
    <name type="synonym">Violescent sea-whip</name>
    <dbReference type="NCBI Taxonomy" id="317549"/>
    <lineage>
        <taxon>Eukaryota</taxon>
        <taxon>Metazoa</taxon>
        <taxon>Cnidaria</taxon>
        <taxon>Anthozoa</taxon>
        <taxon>Octocorallia</taxon>
        <taxon>Malacalcyonacea</taxon>
        <taxon>Plexauridae</taxon>
        <taxon>Paramuricea</taxon>
    </lineage>
</organism>